<keyword evidence="2" id="KW-1185">Reference proteome</keyword>
<protein>
    <submittedName>
        <fullName evidence="1">Uncharacterized protein</fullName>
    </submittedName>
</protein>
<gene>
    <name evidence="1" type="ORF">D2E24_1368</name>
</gene>
<evidence type="ECO:0000313" key="2">
    <source>
        <dbReference type="Proteomes" id="UP000287470"/>
    </source>
</evidence>
<comment type="caution">
    <text evidence="1">The sequence shown here is derived from an EMBL/GenBank/DDBJ whole genome shotgun (WGS) entry which is preliminary data.</text>
</comment>
<organism evidence="1 2">
    <name type="scientific">Bifidobacterium samirii</name>
    <dbReference type="NCBI Taxonomy" id="2306974"/>
    <lineage>
        <taxon>Bacteria</taxon>
        <taxon>Bacillati</taxon>
        <taxon>Actinomycetota</taxon>
        <taxon>Actinomycetes</taxon>
        <taxon>Bifidobacteriales</taxon>
        <taxon>Bifidobacteriaceae</taxon>
        <taxon>Bifidobacterium</taxon>
    </lineage>
</organism>
<dbReference type="AlphaFoldDB" id="A0A430FR74"/>
<evidence type="ECO:0000313" key="1">
    <source>
        <dbReference type="EMBL" id="RSX55353.1"/>
    </source>
</evidence>
<proteinExistence type="predicted"/>
<sequence>MTRQTSMMRRLASRPGIAVDLAGVTDASVVRPIADSAAVRLDLFTYRMKPNRLYAPKPEEPDKIAYHASA</sequence>
<accession>A0A430FR74</accession>
<dbReference type="RefSeq" id="WP_125968628.1">
    <property type="nucleotide sequence ID" value="NZ_QXGK01000013.1"/>
</dbReference>
<dbReference type="EMBL" id="QXGK01000013">
    <property type="protein sequence ID" value="RSX55353.1"/>
    <property type="molecule type" value="Genomic_DNA"/>
</dbReference>
<name>A0A430FR74_9BIFI</name>
<reference evidence="1 2" key="1">
    <citation type="submission" date="2018-09" db="EMBL/GenBank/DDBJ databases">
        <title>Characterization of the phylogenetic diversity of five novel species belonging to the genus Bifidobacterium.</title>
        <authorList>
            <person name="Lugli G.A."/>
            <person name="Duranti S."/>
            <person name="Milani C."/>
        </authorList>
    </citation>
    <scope>NUCLEOTIDE SEQUENCE [LARGE SCALE GENOMIC DNA]</scope>
    <source>
        <strain evidence="1 2">2033B</strain>
    </source>
</reference>
<dbReference type="Proteomes" id="UP000287470">
    <property type="component" value="Unassembled WGS sequence"/>
</dbReference>